<comment type="caution">
    <text evidence="7">The sequence shown here is derived from an EMBL/GenBank/DDBJ whole genome shotgun (WGS) entry which is preliminary data.</text>
</comment>
<keyword evidence="5" id="KW-0411">Iron-sulfur</keyword>
<evidence type="ECO:0000256" key="2">
    <source>
        <dbReference type="ARBA" id="ARBA00022691"/>
    </source>
</evidence>
<dbReference type="InterPro" id="IPR058240">
    <property type="entry name" value="rSAM_sf"/>
</dbReference>
<dbReference type="GO" id="GO:0003824">
    <property type="term" value="F:catalytic activity"/>
    <property type="evidence" value="ECO:0007669"/>
    <property type="project" value="InterPro"/>
</dbReference>
<protein>
    <submittedName>
        <fullName evidence="7">Radical SAM protein</fullName>
    </submittedName>
</protein>
<gene>
    <name evidence="7" type="ORF">JFN93_22825</name>
</gene>
<dbReference type="SUPFAM" id="SSF102114">
    <property type="entry name" value="Radical SAM enzymes"/>
    <property type="match status" value="1"/>
</dbReference>
<dbReference type="Proteomes" id="UP000636888">
    <property type="component" value="Unassembled WGS sequence"/>
</dbReference>
<dbReference type="CDD" id="cd01335">
    <property type="entry name" value="Radical_SAM"/>
    <property type="match status" value="1"/>
</dbReference>
<keyword evidence="3" id="KW-0479">Metal-binding</keyword>
<dbReference type="InterPro" id="IPR007197">
    <property type="entry name" value="rSAM"/>
</dbReference>
<dbReference type="InterPro" id="IPR013785">
    <property type="entry name" value="Aldolase_TIM"/>
</dbReference>
<keyword evidence="2" id="KW-0949">S-adenosyl-L-methionine</keyword>
<dbReference type="GO" id="GO:0051536">
    <property type="term" value="F:iron-sulfur cluster binding"/>
    <property type="evidence" value="ECO:0007669"/>
    <property type="project" value="UniProtKB-KW"/>
</dbReference>
<dbReference type="GO" id="GO:0046872">
    <property type="term" value="F:metal ion binding"/>
    <property type="evidence" value="ECO:0007669"/>
    <property type="project" value="UniProtKB-KW"/>
</dbReference>
<dbReference type="AlphaFoldDB" id="A0A8J7SD20"/>
<name>A0A8J7SD20_9BACT</name>
<dbReference type="RefSeq" id="WP_199386695.1">
    <property type="nucleotide sequence ID" value="NZ_JAEMHM010000025.1"/>
</dbReference>
<evidence type="ECO:0000256" key="5">
    <source>
        <dbReference type="ARBA" id="ARBA00023014"/>
    </source>
</evidence>
<evidence type="ECO:0000256" key="1">
    <source>
        <dbReference type="ARBA" id="ARBA00001966"/>
    </source>
</evidence>
<proteinExistence type="predicted"/>
<sequence>MKPVREKKVVQIEITNACVNQCSNCSRFVGHHRAPYFMEFKVVERAIDSLLDFPGGVGIMGGEPTLHPRFVEICALVRKMLPPDRRFLWTSGHNWGKYRGVIRKTFGSNVIYNDHRDVTQKHHPMLLSISDVIDDPASVARLLARCWVDQRWSAAINPKGCFFCEIAAAMDVLFDGPGGLLIERGWWKKDPAAFQDQQDRYCLHCGASVPYAPATLAEGHDVVSETNYRKLLHVESPKAKKGKVQVVSEKLSPGAVKSAEEWEPWNHLGVMKEEGTGKGDAALYGRFHGWLYQTRKELIEKSKVLRKVDFVVLRVLWRLGVW</sequence>
<evidence type="ECO:0000313" key="8">
    <source>
        <dbReference type="Proteomes" id="UP000636888"/>
    </source>
</evidence>
<organism evidence="7 8">
    <name type="scientific">Geomesophilobacter sediminis</name>
    <dbReference type="NCBI Taxonomy" id="2798584"/>
    <lineage>
        <taxon>Bacteria</taxon>
        <taxon>Pseudomonadati</taxon>
        <taxon>Thermodesulfobacteriota</taxon>
        <taxon>Desulfuromonadia</taxon>
        <taxon>Geobacterales</taxon>
        <taxon>Geobacteraceae</taxon>
        <taxon>Geomesophilobacter</taxon>
    </lineage>
</organism>
<dbReference type="Pfam" id="PF04055">
    <property type="entry name" value="Radical_SAM"/>
    <property type="match status" value="1"/>
</dbReference>
<evidence type="ECO:0000256" key="3">
    <source>
        <dbReference type="ARBA" id="ARBA00022723"/>
    </source>
</evidence>
<dbReference type="EMBL" id="JAEMHM010000025">
    <property type="protein sequence ID" value="MBJ6727559.1"/>
    <property type="molecule type" value="Genomic_DNA"/>
</dbReference>
<dbReference type="Gene3D" id="3.20.20.70">
    <property type="entry name" value="Aldolase class I"/>
    <property type="match status" value="1"/>
</dbReference>
<accession>A0A8J7SD20</accession>
<reference evidence="7" key="1">
    <citation type="submission" date="2020-12" db="EMBL/GenBank/DDBJ databases">
        <title>Geomonas sp. Red875, isolated from river sediment.</title>
        <authorList>
            <person name="Xu Z."/>
            <person name="Zhang Z."/>
            <person name="Masuda Y."/>
            <person name="Itoh H."/>
            <person name="Senoo K."/>
        </authorList>
    </citation>
    <scope>NUCLEOTIDE SEQUENCE</scope>
    <source>
        <strain evidence="7">Red875</strain>
    </source>
</reference>
<dbReference type="SFLD" id="SFLDS00029">
    <property type="entry name" value="Radical_SAM"/>
    <property type="match status" value="1"/>
</dbReference>
<keyword evidence="4" id="KW-0408">Iron</keyword>
<evidence type="ECO:0000313" key="7">
    <source>
        <dbReference type="EMBL" id="MBJ6727559.1"/>
    </source>
</evidence>
<comment type="cofactor">
    <cofactor evidence="1">
        <name>[4Fe-4S] cluster</name>
        <dbReference type="ChEBI" id="CHEBI:49883"/>
    </cofactor>
</comment>
<keyword evidence="8" id="KW-1185">Reference proteome</keyword>
<feature type="domain" description="Radical SAM core" evidence="6">
    <location>
        <begin position="12"/>
        <end position="88"/>
    </location>
</feature>
<evidence type="ECO:0000256" key="4">
    <source>
        <dbReference type="ARBA" id="ARBA00023004"/>
    </source>
</evidence>
<evidence type="ECO:0000259" key="6">
    <source>
        <dbReference type="Pfam" id="PF04055"/>
    </source>
</evidence>